<comment type="similarity">
    <text evidence="2">Belongs to the bacterial sugar transferase family.</text>
</comment>
<dbReference type="PANTHER" id="PTHR30576:SF4">
    <property type="entry name" value="UNDECAPRENYL-PHOSPHATE GALACTOSE PHOSPHOTRANSFERASE"/>
    <property type="match status" value="1"/>
</dbReference>
<dbReference type="PANTHER" id="PTHR30576">
    <property type="entry name" value="COLANIC BIOSYNTHESIS UDP-GLUCOSE LIPID CARRIER TRANSFERASE"/>
    <property type="match status" value="1"/>
</dbReference>
<keyword evidence="5 8" id="KW-0812">Transmembrane</keyword>
<feature type="transmembrane region" description="Helical" evidence="8">
    <location>
        <begin position="120"/>
        <end position="144"/>
    </location>
</feature>
<protein>
    <submittedName>
        <fullName evidence="10">Undecaprenyl-phosphate galactosephosphotransferase (EC)</fullName>
        <ecNumber evidence="10">2.7.8.6</ecNumber>
    </submittedName>
</protein>
<comment type="subcellular location">
    <subcellularLocation>
        <location evidence="1">Cell membrane</location>
    </subcellularLocation>
</comment>
<gene>
    <name evidence="10" type="ORF">HELGO_WM5935</name>
</gene>
<sequence length="317" mass="36878">MIILGDKYYVEEKDLVSVKSKVKEFQQIDMIDNSEKENIAYIIEIVKNQKPRYLVLNLELELSLRFQSLLTELEFLGVNIITFSKFSEIFLHKKAPINRLNFVLQKAITGRKSQNIFKRVFDICFSLGAITIVLVPMFVIAILIKIKSPKGPIIFTQLRMGKNKKFFRVYKFRTMINDAENVLDRWLNDHPEIKEEYEKDFKLKNDPRIIPIVGSFLRKSSLDELPQFFNSLGGSMSVVGPRPIVENEIEKYGKYADKLFSVKPGVTGLWQVSGRNDIDYDDRVALDMKYIDEKSLIQDIKIIFETIKVMILRKGAY</sequence>
<evidence type="ECO:0000256" key="4">
    <source>
        <dbReference type="ARBA" id="ARBA00022679"/>
    </source>
</evidence>
<keyword evidence="7 8" id="KW-0472">Membrane</keyword>
<keyword evidence="3" id="KW-1003">Cell membrane</keyword>
<evidence type="ECO:0000256" key="7">
    <source>
        <dbReference type="ARBA" id="ARBA00023136"/>
    </source>
</evidence>
<evidence type="ECO:0000256" key="2">
    <source>
        <dbReference type="ARBA" id="ARBA00006464"/>
    </source>
</evidence>
<evidence type="ECO:0000256" key="8">
    <source>
        <dbReference type="SAM" id="Phobius"/>
    </source>
</evidence>
<keyword evidence="6 8" id="KW-1133">Transmembrane helix</keyword>
<dbReference type="GO" id="GO:0047360">
    <property type="term" value="F:undecaprenyl-phosphate galactose phosphotransferase activity"/>
    <property type="evidence" value="ECO:0007669"/>
    <property type="project" value="UniProtKB-EC"/>
</dbReference>
<reference evidence="10" key="1">
    <citation type="submission" date="2020-01" db="EMBL/GenBank/DDBJ databases">
        <authorList>
            <person name="Meier V. D."/>
            <person name="Meier V D."/>
        </authorList>
    </citation>
    <scope>NUCLEOTIDE SEQUENCE</scope>
    <source>
        <strain evidence="10">HLG_WM_MAG_12</strain>
    </source>
</reference>
<evidence type="ECO:0000256" key="5">
    <source>
        <dbReference type="ARBA" id="ARBA00022692"/>
    </source>
</evidence>
<dbReference type="AlphaFoldDB" id="A0A6S6T4G9"/>
<evidence type="ECO:0000256" key="3">
    <source>
        <dbReference type="ARBA" id="ARBA00022475"/>
    </source>
</evidence>
<dbReference type="GO" id="GO:0005886">
    <property type="term" value="C:plasma membrane"/>
    <property type="evidence" value="ECO:0007669"/>
    <property type="project" value="UniProtKB-SubCell"/>
</dbReference>
<proteinExistence type="inferred from homology"/>
<name>A0A6S6T4G9_9BACT</name>
<evidence type="ECO:0000313" key="10">
    <source>
        <dbReference type="EMBL" id="CAA6809846.1"/>
    </source>
</evidence>
<dbReference type="InterPro" id="IPR003362">
    <property type="entry name" value="Bact_transf"/>
</dbReference>
<evidence type="ECO:0000256" key="6">
    <source>
        <dbReference type="ARBA" id="ARBA00022989"/>
    </source>
</evidence>
<organism evidence="10">
    <name type="scientific">uncultured Campylobacterales bacterium</name>
    <dbReference type="NCBI Taxonomy" id="352960"/>
    <lineage>
        <taxon>Bacteria</taxon>
        <taxon>Pseudomonadati</taxon>
        <taxon>Campylobacterota</taxon>
        <taxon>Epsilonproteobacteria</taxon>
        <taxon>Campylobacterales</taxon>
        <taxon>environmental samples</taxon>
    </lineage>
</organism>
<dbReference type="Pfam" id="PF02397">
    <property type="entry name" value="Bac_transf"/>
    <property type="match status" value="1"/>
</dbReference>
<evidence type="ECO:0000256" key="1">
    <source>
        <dbReference type="ARBA" id="ARBA00004236"/>
    </source>
</evidence>
<feature type="domain" description="Bacterial sugar transferase" evidence="9">
    <location>
        <begin position="118"/>
        <end position="311"/>
    </location>
</feature>
<dbReference type="EMBL" id="CACVAW010000040">
    <property type="protein sequence ID" value="CAA6809846.1"/>
    <property type="molecule type" value="Genomic_DNA"/>
</dbReference>
<keyword evidence="4 10" id="KW-0808">Transferase</keyword>
<accession>A0A6S6T4G9</accession>
<dbReference type="EC" id="2.7.8.6" evidence="10"/>
<evidence type="ECO:0000259" key="9">
    <source>
        <dbReference type="Pfam" id="PF02397"/>
    </source>
</evidence>